<evidence type="ECO:0000256" key="7">
    <source>
        <dbReference type="SAM" id="MobiDB-lite"/>
    </source>
</evidence>
<feature type="compositionally biased region" description="Low complexity" evidence="7">
    <location>
        <begin position="15"/>
        <end position="29"/>
    </location>
</feature>
<dbReference type="Pfam" id="PF13581">
    <property type="entry name" value="HATPase_c_2"/>
    <property type="match status" value="1"/>
</dbReference>
<dbReference type="InterPro" id="IPR036890">
    <property type="entry name" value="HATPase_C_sf"/>
</dbReference>
<keyword evidence="5 8" id="KW-1133">Transmembrane helix</keyword>
<dbReference type="InterPro" id="IPR003594">
    <property type="entry name" value="HATPase_dom"/>
</dbReference>
<dbReference type="Pfam" id="PF07228">
    <property type="entry name" value="SpoIIE"/>
    <property type="match status" value="1"/>
</dbReference>
<evidence type="ECO:0000259" key="9">
    <source>
        <dbReference type="SMART" id="SM00331"/>
    </source>
</evidence>
<dbReference type="Gene3D" id="3.30.565.10">
    <property type="entry name" value="Histidine kinase-like ATPase, C-terminal domain"/>
    <property type="match status" value="1"/>
</dbReference>
<dbReference type="Gene3D" id="3.60.40.10">
    <property type="entry name" value="PPM-type phosphatase domain"/>
    <property type="match status" value="1"/>
</dbReference>
<dbReference type="Proteomes" id="UP001501468">
    <property type="component" value="Unassembled WGS sequence"/>
</dbReference>
<dbReference type="Pfam" id="PF05231">
    <property type="entry name" value="MASE1"/>
    <property type="match status" value="1"/>
</dbReference>
<evidence type="ECO:0000256" key="1">
    <source>
        <dbReference type="ARBA" id="ARBA00004651"/>
    </source>
</evidence>
<feature type="transmembrane region" description="Helical" evidence="8">
    <location>
        <begin position="203"/>
        <end position="227"/>
    </location>
</feature>
<keyword evidence="3 8" id="KW-0812">Transmembrane</keyword>
<comment type="caution">
    <text evidence="10">The sequence shown here is derived from an EMBL/GenBank/DDBJ whole genome shotgun (WGS) entry which is preliminary data.</text>
</comment>
<accession>A0ABP7E5V6</accession>
<proteinExistence type="predicted"/>
<protein>
    <recommendedName>
        <fullName evidence="9">PPM-type phosphatase domain-containing protein</fullName>
    </recommendedName>
</protein>
<dbReference type="PANTHER" id="PTHR43156">
    <property type="entry name" value="STAGE II SPORULATION PROTEIN E-RELATED"/>
    <property type="match status" value="1"/>
</dbReference>
<evidence type="ECO:0000256" key="3">
    <source>
        <dbReference type="ARBA" id="ARBA00022692"/>
    </source>
</evidence>
<evidence type="ECO:0000256" key="2">
    <source>
        <dbReference type="ARBA" id="ARBA00022475"/>
    </source>
</evidence>
<keyword evidence="11" id="KW-1185">Reference proteome</keyword>
<reference evidence="11" key="1">
    <citation type="journal article" date="2019" name="Int. J. Syst. Evol. Microbiol.">
        <title>The Global Catalogue of Microorganisms (GCM) 10K type strain sequencing project: providing services to taxonomists for standard genome sequencing and annotation.</title>
        <authorList>
            <consortium name="The Broad Institute Genomics Platform"/>
            <consortium name="The Broad Institute Genome Sequencing Center for Infectious Disease"/>
            <person name="Wu L."/>
            <person name="Ma J."/>
        </authorList>
    </citation>
    <scope>NUCLEOTIDE SEQUENCE [LARGE SCALE GENOMIC DNA]</scope>
    <source>
        <strain evidence="11">JCM 17125</strain>
    </source>
</reference>
<dbReference type="CDD" id="cd16936">
    <property type="entry name" value="HATPase_RsbW-like"/>
    <property type="match status" value="1"/>
</dbReference>
<feature type="region of interest" description="Disordered" evidence="7">
    <location>
        <begin position="1"/>
        <end position="46"/>
    </location>
</feature>
<evidence type="ECO:0000313" key="10">
    <source>
        <dbReference type="EMBL" id="GAA3713835.1"/>
    </source>
</evidence>
<keyword evidence="6 8" id="KW-0472">Membrane</keyword>
<feature type="transmembrane region" description="Helical" evidence="8">
    <location>
        <begin position="314"/>
        <end position="334"/>
    </location>
</feature>
<feature type="transmembrane region" description="Helical" evidence="8">
    <location>
        <begin position="62"/>
        <end position="80"/>
    </location>
</feature>
<feature type="domain" description="PPM-type phosphatase" evidence="9">
    <location>
        <begin position="412"/>
        <end position="627"/>
    </location>
</feature>
<feature type="transmembrane region" description="Helical" evidence="8">
    <location>
        <begin position="131"/>
        <end position="153"/>
    </location>
</feature>
<dbReference type="EMBL" id="BAABDC010000006">
    <property type="protein sequence ID" value="GAA3713835.1"/>
    <property type="molecule type" value="Genomic_DNA"/>
</dbReference>
<dbReference type="InterPro" id="IPR036457">
    <property type="entry name" value="PPM-type-like_dom_sf"/>
</dbReference>
<dbReference type="InterPro" id="IPR052016">
    <property type="entry name" value="Bact_Sigma-Reg"/>
</dbReference>
<organism evidence="10 11">
    <name type="scientific">Terrabacter ginsenosidimutans</name>
    <dbReference type="NCBI Taxonomy" id="490575"/>
    <lineage>
        <taxon>Bacteria</taxon>
        <taxon>Bacillati</taxon>
        <taxon>Actinomycetota</taxon>
        <taxon>Actinomycetes</taxon>
        <taxon>Micrococcales</taxon>
        <taxon>Intrasporangiaceae</taxon>
        <taxon>Terrabacter</taxon>
    </lineage>
</organism>
<dbReference type="SMART" id="SM00331">
    <property type="entry name" value="PP2C_SIG"/>
    <property type="match status" value="1"/>
</dbReference>
<dbReference type="InterPro" id="IPR007895">
    <property type="entry name" value="MASE1"/>
</dbReference>
<evidence type="ECO:0000256" key="4">
    <source>
        <dbReference type="ARBA" id="ARBA00022801"/>
    </source>
</evidence>
<name>A0ABP7E5V6_9MICO</name>
<evidence type="ECO:0000256" key="5">
    <source>
        <dbReference type="ARBA" id="ARBA00022989"/>
    </source>
</evidence>
<comment type="subcellular location">
    <subcellularLocation>
        <location evidence="1">Cell membrane</location>
        <topology evidence="1">Multi-pass membrane protein</topology>
    </subcellularLocation>
</comment>
<dbReference type="InterPro" id="IPR001932">
    <property type="entry name" value="PPM-type_phosphatase-like_dom"/>
</dbReference>
<gene>
    <name evidence="10" type="ORF">GCM10022399_33140</name>
</gene>
<feature type="transmembrane region" description="Helical" evidence="8">
    <location>
        <begin position="282"/>
        <end position="302"/>
    </location>
</feature>
<keyword evidence="4" id="KW-0378">Hydrolase</keyword>
<evidence type="ECO:0000256" key="6">
    <source>
        <dbReference type="ARBA" id="ARBA00023136"/>
    </source>
</evidence>
<keyword evidence="2" id="KW-1003">Cell membrane</keyword>
<feature type="transmembrane region" description="Helical" evidence="8">
    <location>
        <begin position="165"/>
        <end position="191"/>
    </location>
</feature>
<evidence type="ECO:0000256" key="8">
    <source>
        <dbReference type="SAM" id="Phobius"/>
    </source>
</evidence>
<sequence>MGAADTSGRAALPGTTPRATIAPAHTAPATTPPSTDPQASTADGVAHDALSSEVPVSAARRALRLVVIAVAYYVGARLGLGLSLVGNDVTPLWPPTGVAVAALVVMGRSYWPAIAVAALAVNLPISATPLAAVVTAVGNTLAPVLAVTLLRRVGFRRELDRRRDAIAIVFLGALASMLVSATIGSVTLVVSGSIATSQLAAAWAVWWTGDAMGVLAVAPFLLCLPLFWEQRRWPLRQWLEGATVIVAATAVIAAASLTRLPVLFLALPVLGWAAWRLQLRGAAPAALIAALLATWSAAHMIGPFKGMTLVEQMVTLQSFNACVALTSFFLSAMVSERLQTAAALSAAASELESRVERRTAQLSAANTRLVQEIQERSEAQELLSHEEARAQREHQIAETLQRSLLPDRLPDVPGVALAARYVPATADVQVGGDWYDVVQLPGGLLGLAIGDVAGHGLPAAATMVQVRMALRAYALQDPSPPAVMRGVHQLVSQLPVPEMVTLTYLVFDPATRRLRWSSAGHPPALTVVDGVGTFLGGALSPPVGVTADSTFTEASAELPPGATLLLYTDGLIERRGVSLADGLGRLEREAAAAPADDGLEALCERLLRIFLDEEHIEDDVAILAMRPAPAVEGELDVRLPAEARNLVQVRSSLRRWLRESAVSEEDVNEVLVACGEACANVVQHAYSESSAGELVVEARLDGEALELRVRDRGHWRPAAERGGGWGLQLMRALMDDVAIEQSPAGTQVRLRRNVRLGRTS</sequence>
<dbReference type="SUPFAM" id="SSF55874">
    <property type="entry name" value="ATPase domain of HSP90 chaperone/DNA topoisomerase II/histidine kinase"/>
    <property type="match status" value="1"/>
</dbReference>
<dbReference type="PANTHER" id="PTHR43156:SF2">
    <property type="entry name" value="STAGE II SPORULATION PROTEIN E"/>
    <property type="match status" value="1"/>
</dbReference>
<feature type="transmembrane region" description="Helical" evidence="8">
    <location>
        <begin position="239"/>
        <end position="262"/>
    </location>
</feature>
<evidence type="ECO:0000313" key="11">
    <source>
        <dbReference type="Proteomes" id="UP001501468"/>
    </source>
</evidence>